<dbReference type="Pfam" id="PF00271">
    <property type="entry name" value="Helicase_C"/>
    <property type="match status" value="1"/>
</dbReference>
<dbReference type="FunCoup" id="T1EDZ6">
    <property type="interactions" value="1790"/>
</dbReference>
<dbReference type="KEGG" id="hro:HELRODRAFT_106049"/>
<evidence type="ECO:0000313" key="17">
    <source>
        <dbReference type="Proteomes" id="UP000015101"/>
    </source>
</evidence>
<evidence type="ECO:0000313" key="15">
    <source>
        <dbReference type="EMBL" id="ESO06198.1"/>
    </source>
</evidence>
<evidence type="ECO:0000256" key="11">
    <source>
        <dbReference type="RuleBase" id="RU368001"/>
    </source>
</evidence>
<organism evidence="16 17">
    <name type="scientific">Helobdella robusta</name>
    <name type="common">Californian leech</name>
    <dbReference type="NCBI Taxonomy" id="6412"/>
    <lineage>
        <taxon>Eukaryota</taxon>
        <taxon>Metazoa</taxon>
        <taxon>Spiralia</taxon>
        <taxon>Lophotrochozoa</taxon>
        <taxon>Annelida</taxon>
        <taxon>Clitellata</taxon>
        <taxon>Hirudinea</taxon>
        <taxon>Rhynchobdellida</taxon>
        <taxon>Glossiphoniidae</taxon>
        <taxon>Helobdella</taxon>
    </lineage>
</organism>
<dbReference type="Gene3D" id="3.40.50.300">
    <property type="entry name" value="P-loop containing nucleotide triphosphate hydrolases"/>
    <property type="match status" value="2"/>
</dbReference>
<dbReference type="SMART" id="SM00490">
    <property type="entry name" value="HELICc"/>
    <property type="match status" value="1"/>
</dbReference>
<keyword evidence="10" id="KW-0539">Nucleus</keyword>
<comment type="domain">
    <text evidence="11">The DBINO region is involved in binding to DNA.</text>
</comment>
<dbReference type="InterPro" id="IPR001650">
    <property type="entry name" value="Helicase_C-like"/>
</dbReference>
<evidence type="ECO:0000256" key="12">
    <source>
        <dbReference type="SAM" id="MobiDB-lite"/>
    </source>
</evidence>
<dbReference type="PROSITE" id="PS51194">
    <property type="entry name" value="HELICASE_CTER"/>
    <property type="match status" value="1"/>
</dbReference>
<dbReference type="HOGENOM" id="CLU_000315_17_5_1"/>
<evidence type="ECO:0000259" key="13">
    <source>
        <dbReference type="PROSITE" id="PS51192"/>
    </source>
</evidence>
<dbReference type="EMBL" id="AMQM01000581">
    <property type="status" value="NOT_ANNOTATED_CDS"/>
    <property type="molecule type" value="Genomic_DNA"/>
</dbReference>
<dbReference type="PANTHER" id="PTHR45685">
    <property type="entry name" value="HELICASE SRCAP-RELATED"/>
    <property type="match status" value="1"/>
</dbReference>
<dbReference type="InterPro" id="IPR027417">
    <property type="entry name" value="P-loop_NTPase"/>
</dbReference>
<dbReference type="PROSITE" id="PS51192">
    <property type="entry name" value="HELICASE_ATP_BIND_1"/>
    <property type="match status" value="1"/>
</dbReference>
<name>T1EDZ6_HELRO</name>
<feature type="domain" description="Helicase ATP-binding" evidence="13">
    <location>
        <begin position="27"/>
        <end position="195"/>
    </location>
</feature>
<dbReference type="CDD" id="cd18793">
    <property type="entry name" value="SF2_C_SNF"/>
    <property type="match status" value="1"/>
</dbReference>
<feature type="compositionally biased region" description="Basic residues" evidence="12">
    <location>
        <begin position="784"/>
        <end position="797"/>
    </location>
</feature>
<dbReference type="Proteomes" id="UP000015101">
    <property type="component" value="Unassembled WGS sequence"/>
</dbReference>
<feature type="domain" description="Helicase C-terminal" evidence="14">
    <location>
        <begin position="587"/>
        <end position="747"/>
    </location>
</feature>
<dbReference type="STRING" id="6412.T1EDZ6"/>
<dbReference type="GO" id="GO:0003677">
    <property type="term" value="F:DNA binding"/>
    <property type="evidence" value="ECO:0007669"/>
    <property type="project" value="UniProtKB-UniRule"/>
</dbReference>
<dbReference type="EC" id="3.6.4.-" evidence="11"/>
<dbReference type="OrthoDB" id="448448at2759"/>
<feature type="region of interest" description="Disordered" evidence="12">
    <location>
        <begin position="757"/>
        <end position="823"/>
    </location>
</feature>
<dbReference type="InterPro" id="IPR050520">
    <property type="entry name" value="INO80/SWR1_helicase"/>
</dbReference>
<evidence type="ECO:0000256" key="8">
    <source>
        <dbReference type="ARBA" id="ARBA00023125"/>
    </source>
</evidence>
<dbReference type="PANTHER" id="PTHR45685:SF2">
    <property type="entry name" value="CHROMATIN-REMODELING ATPASE INO80"/>
    <property type="match status" value="1"/>
</dbReference>
<dbReference type="FunFam" id="3.40.50.300:FF:003788">
    <property type="entry name" value="INO80 complex subunit"/>
    <property type="match status" value="1"/>
</dbReference>
<feature type="compositionally biased region" description="Basic and acidic residues" evidence="12">
    <location>
        <begin position="809"/>
        <end position="820"/>
    </location>
</feature>
<keyword evidence="9 11" id="KW-0234">DNA repair</keyword>
<evidence type="ECO:0000256" key="1">
    <source>
        <dbReference type="ARBA" id="ARBA00004123"/>
    </source>
</evidence>
<dbReference type="GO" id="GO:0006281">
    <property type="term" value="P:DNA repair"/>
    <property type="evidence" value="ECO:0007669"/>
    <property type="project" value="UniProtKB-UniRule"/>
</dbReference>
<feature type="compositionally biased region" description="Low complexity" evidence="12">
    <location>
        <begin position="770"/>
        <end position="780"/>
    </location>
</feature>
<dbReference type="EnsemblMetazoa" id="HelroT106049">
    <property type="protein sequence ID" value="HelroP106049"/>
    <property type="gene ID" value="HelroG106049"/>
</dbReference>
<comment type="catalytic activity">
    <reaction evidence="11">
        <text>ATP + H2O = ADP + phosphate + H(+)</text>
        <dbReference type="Rhea" id="RHEA:13065"/>
        <dbReference type="ChEBI" id="CHEBI:15377"/>
        <dbReference type="ChEBI" id="CHEBI:15378"/>
        <dbReference type="ChEBI" id="CHEBI:30616"/>
        <dbReference type="ChEBI" id="CHEBI:43474"/>
        <dbReference type="ChEBI" id="CHEBI:456216"/>
    </reaction>
</comment>
<sequence length="985" mass="112268">MNHEWNQPEIFKGRLKSYQLKGMNWLANLYDQGINGILADEMGLGKTVQSIAFLAHLSESHGIWGPFLIIAPASTLHNWQQEVTRFVPDFKVIPYWGSTQDRKVLRKFWSGSNKESAFHVVITSYQLVVQDSKYFQQINWHYMILDEAQAIKSSNSSRWKSLLVFKCRNRLLLTGTPIQNSMAELWSLLHFIMPTLFDSHEEFNEWFSKDIESHVEKQSSLDTTQLSRLHMILKPFMLRRVKKDVENELSDKIEIKLACPLTNRQKLLYRAIKNKISIDDLLQSSSSSSLPSSGTLASNLMNIVMQLRKVCNHPELFERREVKSPLFICIPAYQMPKLMYREAYAESLSSNKDWLKKKMTIFDCLHIHRSLFNKSKDKHVRSCFSFTRFMNMSPADLTALHRMGFFARWHHYLLLLKIHSVLHYRRFIFPNASSSSSLFFIELNMATSSASLQFSPHLLNLCFTSPINSIYAHCDNVIHFTRETPEHRKCSYNFQKVLSTGSQTWYAVDRSSQYHQMRNVDACYNRQQYNILWNGLPQLSSEFLNDIFVNTSAPGGLMGSTPQPQGYSKISIPSKETLIRDAGKLQVLDKLLTELKMNNHRVLIYSQMTRMIDLLEEFLWHRRHTYIRLDGSSKISERRDMVADFQSREDIFAFLLSTRAGGLGINLTAADTVIFYDSDWNPTVDQQAMDRAHRLGQTKQVTVYRLICEGTIEERILQRALEKSEIQRMVISGGNFAPDVLKPKEVVTLLLDDDDMDRQSRCGGMTKEGSSNSSHSSINSLQQQKKRTRGRPGRPKKIIPPNEVSVVGRSDKEGEGDNKIKSNKIKKAANISVAHAPRSTNATPQLTDDTSMMSASSFVSMPASPRSEISCTSFDIPQSESVIEEESSDSTMLVVDDPHQLPYTTLTSVNPPLKKRGRPKGSVLSRPRGRTGIQRSLCAAELAAVQAAKKATFAAHGYTYTADIPPSFLSKPTTNNNISTNHLNI</sequence>
<accession>T1EDZ6</accession>
<dbReference type="RefSeq" id="XP_009015566.1">
    <property type="nucleotide sequence ID" value="XM_009017318.1"/>
</dbReference>
<evidence type="ECO:0000256" key="4">
    <source>
        <dbReference type="ARBA" id="ARBA00022741"/>
    </source>
</evidence>
<evidence type="ECO:0000256" key="10">
    <source>
        <dbReference type="ARBA" id="ARBA00023242"/>
    </source>
</evidence>
<evidence type="ECO:0000256" key="7">
    <source>
        <dbReference type="ARBA" id="ARBA00022840"/>
    </source>
</evidence>
<comment type="similarity">
    <text evidence="2 11">Belongs to the SNF2/RAD54 helicase family.</text>
</comment>
<dbReference type="SMART" id="SM00487">
    <property type="entry name" value="DEXDc"/>
    <property type="match status" value="1"/>
</dbReference>
<comment type="function">
    <text evidence="11">ATPase component of the INO80 complex which remodels chromatin by shifting nucleosomes and is involved in DNA repair.</text>
</comment>
<protein>
    <recommendedName>
        <fullName evidence="3 11">Chromatin-remodeling ATPase INO80</fullName>
        <ecNumber evidence="11">3.6.4.-</ecNumber>
    </recommendedName>
</protein>
<dbReference type="InParanoid" id="T1EDZ6"/>
<comment type="subcellular location">
    <subcellularLocation>
        <location evidence="1 11">Nucleus</location>
    </subcellularLocation>
</comment>
<dbReference type="AlphaFoldDB" id="T1EDZ6"/>
<evidence type="ECO:0000256" key="9">
    <source>
        <dbReference type="ARBA" id="ARBA00023204"/>
    </source>
</evidence>
<keyword evidence="6 11" id="KW-0378">Hydrolase</keyword>
<keyword evidence="8 11" id="KW-0238">DNA-binding</keyword>
<dbReference type="Gene3D" id="3.40.50.10810">
    <property type="entry name" value="Tandem AAA-ATPase domain"/>
    <property type="match status" value="1"/>
</dbReference>
<evidence type="ECO:0000256" key="6">
    <source>
        <dbReference type="ARBA" id="ARBA00022801"/>
    </source>
</evidence>
<evidence type="ECO:0000256" key="3">
    <source>
        <dbReference type="ARBA" id="ARBA00019805"/>
    </source>
</evidence>
<keyword evidence="7 11" id="KW-0067">ATP-binding</keyword>
<dbReference type="CTD" id="20194798"/>
<dbReference type="OMA" id="SIHEEDC"/>
<dbReference type="GeneID" id="20194798"/>
<dbReference type="SUPFAM" id="SSF52540">
    <property type="entry name" value="P-loop containing nucleoside triphosphate hydrolases"/>
    <property type="match status" value="2"/>
</dbReference>
<dbReference type="InterPro" id="IPR014001">
    <property type="entry name" value="Helicase_ATP-bd"/>
</dbReference>
<evidence type="ECO:0000256" key="5">
    <source>
        <dbReference type="ARBA" id="ARBA00022763"/>
    </source>
</evidence>
<evidence type="ECO:0000256" key="2">
    <source>
        <dbReference type="ARBA" id="ARBA00007025"/>
    </source>
</evidence>
<keyword evidence="4" id="KW-0547">Nucleotide-binding</keyword>
<reference evidence="17" key="1">
    <citation type="submission" date="2012-12" db="EMBL/GenBank/DDBJ databases">
        <authorList>
            <person name="Hellsten U."/>
            <person name="Grimwood J."/>
            <person name="Chapman J.A."/>
            <person name="Shapiro H."/>
            <person name="Aerts A."/>
            <person name="Otillar R.P."/>
            <person name="Terry A.Y."/>
            <person name="Boore J.L."/>
            <person name="Simakov O."/>
            <person name="Marletaz F."/>
            <person name="Cho S.-J."/>
            <person name="Edsinger-Gonzales E."/>
            <person name="Havlak P."/>
            <person name="Kuo D.-H."/>
            <person name="Larsson T."/>
            <person name="Lv J."/>
            <person name="Arendt D."/>
            <person name="Savage R."/>
            <person name="Osoegawa K."/>
            <person name="de Jong P."/>
            <person name="Lindberg D.R."/>
            <person name="Seaver E.C."/>
            <person name="Weisblat D.A."/>
            <person name="Putnam N.H."/>
            <person name="Grigoriev I.V."/>
            <person name="Rokhsar D.S."/>
        </authorList>
    </citation>
    <scope>NUCLEOTIDE SEQUENCE</scope>
</reference>
<dbReference type="GO" id="GO:0016787">
    <property type="term" value="F:hydrolase activity"/>
    <property type="evidence" value="ECO:0007669"/>
    <property type="project" value="UniProtKB-KW"/>
</dbReference>
<dbReference type="InterPro" id="IPR038718">
    <property type="entry name" value="SNF2-like_sf"/>
</dbReference>
<evidence type="ECO:0000259" key="14">
    <source>
        <dbReference type="PROSITE" id="PS51194"/>
    </source>
</evidence>
<dbReference type="InterPro" id="IPR049730">
    <property type="entry name" value="SNF2/RAD54-like_C"/>
</dbReference>
<dbReference type="GO" id="GO:0005524">
    <property type="term" value="F:ATP binding"/>
    <property type="evidence" value="ECO:0007669"/>
    <property type="project" value="UniProtKB-UniRule"/>
</dbReference>
<keyword evidence="17" id="KW-1185">Reference proteome</keyword>
<dbReference type="GO" id="GO:0031011">
    <property type="term" value="C:Ino80 complex"/>
    <property type="evidence" value="ECO:0007669"/>
    <property type="project" value="UniProtKB-UniRule"/>
</dbReference>
<reference evidence="16" key="3">
    <citation type="submission" date="2015-06" db="UniProtKB">
        <authorList>
            <consortium name="EnsemblMetazoa"/>
        </authorList>
    </citation>
    <scope>IDENTIFICATION</scope>
</reference>
<keyword evidence="5 11" id="KW-0227">DNA damage</keyword>
<reference evidence="15 17" key="2">
    <citation type="journal article" date="2013" name="Nature">
        <title>Insights into bilaterian evolution from three spiralian genomes.</title>
        <authorList>
            <person name="Simakov O."/>
            <person name="Marletaz F."/>
            <person name="Cho S.J."/>
            <person name="Edsinger-Gonzales E."/>
            <person name="Havlak P."/>
            <person name="Hellsten U."/>
            <person name="Kuo D.H."/>
            <person name="Larsson T."/>
            <person name="Lv J."/>
            <person name="Arendt D."/>
            <person name="Savage R."/>
            <person name="Osoegawa K."/>
            <person name="de Jong P."/>
            <person name="Grimwood J."/>
            <person name="Chapman J.A."/>
            <person name="Shapiro H."/>
            <person name="Aerts A."/>
            <person name="Otillar R.P."/>
            <person name="Terry A.Y."/>
            <person name="Boore J.L."/>
            <person name="Grigoriev I.V."/>
            <person name="Lindberg D.R."/>
            <person name="Seaver E.C."/>
            <person name="Weisblat D.A."/>
            <person name="Putnam N.H."/>
            <person name="Rokhsar D.S."/>
        </authorList>
    </citation>
    <scope>NUCLEOTIDE SEQUENCE</scope>
</reference>
<comment type="subunit">
    <text evidence="11">Component of the INO80 chromatin-remodeling complex.</text>
</comment>
<dbReference type="GO" id="GO:0006338">
    <property type="term" value="P:chromatin remodeling"/>
    <property type="evidence" value="ECO:0007669"/>
    <property type="project" value="UniProtKB-UniRule"/>
</dbReference>
<dbReference type="eggNOG" id="KOG0388">
    <property type="taxonomic scope" value="Eukaryota"/>
</dbReference>
<proteinExistence type="inferred from homology"/>
<gene>
    <name evidence="16" type="primary">20194798</name>
    <name evidence="15" type="ORF">HELRODRAFT_106049</name>
</gene>
<dbReference type="Pfam" id="PF00176">
    <property type="entry name" value="SNF2-rel_dom"/>
    <property type="match status" value="1"/>
</dbReference>
<evidence type="ECO:0000313" key="16">
    <source>
        <dbReference type="EnsemblMetazoa" id="HelroP106049"/>
    </source>
</evidence>
<dbReference type="FunFam" id="3.40.50.10810:FF:000006">
    <property type="entry name" value="Putative DNA helicase INO80"/>
    <property type="match status" value="1"/>
</dbReference>
<dbReference type="InterPro" id="IPR000330">
    <property type="entry name" value="SNF2_N"/>
</dbReference>
<dbReference type="EMBL" id="KB096324">
    <property type="protein sequence ID" value="ESO06198.1"/>
    <property type="molecule type" value="Genomic_DNA"/>
</dbReference>